<sequence length="128" mass="15309">MSTLLDCILFRLGILKRFVFILPKRNKALKLLYFNYVCDRDSNDTIIIRYNFDNALWYEFNDKKTFENRQVICRPDDGEKKLQLTVQGLYNKSNYTIVLQPNKVSILGIVNFKNNNRLIYNHSKIRCY</sequence>
<dbReference type="Proteomes" id="UP000253951">
    <property type="component" value="Chromosome"/>
</dbReference>
<name>A0A345HAA2_9FLAO</name>
<organism evidence="1 2">
    <name type="scientific">Flavobacterium arcticum</name>
    <dbReference type="NCBI Taxonomy" id="1784713"/>
    <lineage>
        <taxon>Bacteria</taxon>
        <taxon>Pseudomonadati</taxon>
        <taxon>Bacteroidota</taxon>
        <taxon>Flavobacteriia</taxon>
        <taxon>Flavobacteriales</taxon>
        <taxon>Flavobacteriaceae</taxon>
        <taxon>Flavobacterium</taxon>
    </lineage>
</organism>
<evidence type="ECO:0000313" key="1">
    <source>
        <dbReference type="EMBL" id="AXG73512.1"/>
    </source>
</evidence>
<protein>
    <submittedName>
        <fullName evidence="1">Uncharacterized protein</fullName>
    </submittedName>
</protein>
<accession>A0A345HAA2</accession>
<gene>
    <name evidence="1" type="ORF">DVK85_04395</name>
</gene>
<dbReference type="OrthoDB" id="669038at2"/>
<keyword evidence="2" id="KW-1185">Reference proteome</keyword>
<dbReference type="RefSeq" id="WP_114677273.1">
    <property type="nucleotide sequence ID" value="NZ_CP031188.1"/>
</dbReference>
<reference evidence="1 2" key="1">
    <citation type="submission" date="2018-07" db="EMBL/GenBank/DDBJ databases">
        <title>Complete genome sequence of Flavobacterium arcticum type strain SM1502T.</title>
        <authorList>
            <person name="Li Y."/>
            <person name="Li D.-D."/>
        </authorList>
    </citation>
    <scope>NUCLEOTIDE SEQUENCE [LARGE SCALE GENOMIC DNA]</scope>
    <source>
        <strain evidence="1 2">SM1502</strain>
    </source>
</reference>
<dbReference type="KEGG" id="fat:DVK85_04395"/>
<proteinExistence type="predicted"/>
<dbReference type="AlphaFoldDB" id="A0A345HAA2"/>
<evidence type="ECO:0000313" key="2">
    <source>
        <dbReference type="Proteomes" id="UP000253951"/>
    </source>
</evidence>
<dbReference type="EMBL" id="CP031188">
    <property type="protein sequence ID" value="AXG73512.1"/>
    <property type="molecule type" value="Genomic_DNA"/>
</dbReference>